<accession>A0A7W9URA3</accession>
<organism evidence="2 3">
    <name type="scientific">Streptomyces echinatus</name>
    <dbReference type="NCBI Taxonomy" id="67293"/>
    <lineage>
        <taxon>Bacteria</taxon>
        <taxon>Bacillati</taxon>
        <taxon>Actinomycetota</taxon>
        <taxon>Actinomycetes</taxon>
        <taxon>Kitasatosporales</taxon>
        <taxon>Streptomycetaceae</taxon>
        <taxon>Streptomyces</taxon>
    </lineage>
</organism>
<evidence type="ECO:0000313" key="2">
    <source>
        <dbReference type="EMBL" id="MBB5928263.1"/>
    </source>
</evidence>
<dbReference type="PROSITE" id="PS50801">
    <property type="entry name" value="STAS"/>
    <property type="match status" value="1"/>
</dbReference>
<dbReference type="RefSeq" id="WP_184966641.1">
    <property type="nucleotide sequence ID" value="NZ_BAAAWF010000106.1"/>
</dbReference>
<evidence type="ECO:0000259" key="1">
    <source>
        <dbReference type="PROSITE" id="PS50801"/>
    </source>
</evidence>
<dbReference type="SUPFAM" id="SSF52091">
    <property type="entry name" value="SpoIIaa-like"/>
    <property type="match status" value="1"/>
</dbReference>
<comment type="caution">
    <text evidence="2">The sequence shown here is derived from an EMBL/GenBank/DDBJ whole genome shotgun (WGS) entry which is preliminary data.</text>
</comment>
<reference evidence="2 3" key="1">
    <citation type="submission" date="2020-08" db="EMBL/GenBank/DDBJ databases">
        <title>Genomic Encyclopedia of Type Strains, Phase III (KMG-III): the genomes of soil and plant-associated and newly described type strains.</title>
        <authorList>
            <person name="Whitman W."/>
        </authorList>
    </citation>
    <scope>NUCLEOTIDE SEQUENCE [LARGE SCALE GENOMIC DNA]</scope>
    <source>
        <strain evidence="2 3">CECT 3313</strain>
    </source>
</reference>
<dbReference type="EMBL" id="JACHJK010000006">
    <property type="protein sequence ID" value="MBB5928263.1"/>
    <property type="molecule type" value="Genomic_DNA"/>
</dbReference>
<dbReference type="Pfam" id="PF01740">
    <property type="entry name" value="STAS"/>
    <property type="match status" value="1"/>
</dbReference>
<dbReference type="InterPro" id="IPR002645">
    <property type="entry name" value="STAS_dom"/>
</dbReference>
<name>A0A7W9URA3_9ACTN</name>
<keyword evidence="3" id="KW-1185">Reference proteome</keyword>
<dbReference type="CDD" id="cd07043">
    <property type="entry name" value="STAS_anti-anti-sigma_factors"/>
    <property type="match status" value="1"/>
</dbReference>
<evidence type="ECO:0000313" key="3">
    <source>
        <dbReference type="Proteomes" id="UP000585836"/>
    </source>
</evidence>
<sequence>MQPFFEIRIVDAPTRIVITLVGELDFPARVQATPSLALLAIAGRDLTFDMTFVTFMDAAGLRLLQSVRRQVLAGGGTVEARGIQPPVRRVLELTGTDVQFPLRTLHALPGA</sequence>
<gene>
    <name evidence="2" type="ORF">FHS34_003732</name>
</gene>
<feature type="domain" description="STAS" evidence="1">
    <location>
        <begin position="5"/>
        <end position="111"/>
    </location>
</feature>
<proteinExistence type="predicted"/>
<protein>
    <submittedName>
        <fullName evidence="2">Anti-anti-sigma factor</fullName>
    </submittedName>
</protein>
<dbReference type="InterPro" id="IPR036513">
    <property type="entry name" value="STAS_dom_sf"/>
</dbReference>
<dbReference type="Proteomes" id="UP000585836">
    <property type="component" value="Unassembled WGS sequence"/>
</dbReference>
<dbReference type="Gene3D" id="3.30.750.24">
    <property type="entry name" value="STAS domain"/>
    <property type="match status" value="1"/>
</dbReference>
<dbReference type="AlphaFoldDB" id="A0A7W9URA3"/>